<dbReference type="InParanoid" id="A0A420XQY0"/>
<name>A0A420XQY0_9ACTN</name>
<comment type="caution">
    <text evidence="2">The sequence shown here is derived from an EMBL/GenBank/DDBJ whole genome shotgun (WGS) entry which is preliminary data.</text>
</comment>
<dbReference type="PANTHER" id="PTHR43157">
    <property type="entry name" value="PHOSPHATIDYLINOSITOL-GLYCAN BIOSYNTHESIS CLASS F PROTEIN-RELATED"/>
    <property type="match status" value="1"/>
</dbReference>
<dbReference type="SUPFAM" id="SSF51735">
    <property type="entry name" value="NAD(P)-binding Rossmann-fold domains"/>
    <property type="match status" value="1"/>
</dbReference>
<dbReference type="PANTHER" id="PTHR43157:SF31">
    <property type="entry name" value="PHOSPHATIDYLINOSITOL-GLYCAN BIOSYNTHESIS CLASS F PROTEIN"/>
    <property type="match status" value="1"/>
</dbReference>
<dbReference type="InterPro" id="IPR002347">
    <property type="entry name" value="SDR_fam"/>
</dbReference>
<dbReference type="InterPro" id="IPR036291">
    <property type="entry name" value="NAD(P)-bd_dom_sf"/>
</dbReference>
<dbReference type="RefSeq" id="WP_121193452.1">
    <property type="nucleotide sequence ID" value="NZ_RBWV01000011.1"/>
</dbReference>
<dbReference type="OrthoDB" id="3237043at2"/>
<accession>A0A420XQY0</accession>
<keyword evidence="1" id="KW-0560">Oxidoreductase</keyword>
<evidence type="ECO:0000313" key="3">
    <source>
        <dbReference type="Proteomes" id="UP000281955"/>
    </source>
</evidence>
<keyword evidence="3" id="KW-1185">Reference proteome</keyword>
<protein>
    <submittedName>
        <fullName evidence="2">Short-subunit dehydrogenase</fullName>
    </submittedName>
</protein>
<evidence type="ECO:0000256" key="1">
    <source>
        <dbReference type="ARBA" id="ARBA00023002"/>
    </source>
</evidence>
<dbReference type="GO" id="GO:0016491">
    <property type="term" value="F:oxidoreductase activity"/>
    <property type="evidence" value="ECO:0007669"/>
    <property type="project" value="UniProtKB-KW"/>
</dbReference>
<dbReference type="AlphaFoldDB" id="A0A420XQY0"/>
<evidence type="ECO:0000313" key="2">
    <source>
        <dbReference type="EMBL" id="RKS75718.1"/>
    </source>
</evidence>
<dbReference type="PRINTS" id="PR00081">
    <property type="entry name" value="GDHRDH"/>
</dbReference>
<dbReference type="FunCoup" id="A0A420XQY0">
    <property type="interactions" value="59"/>
</dbReference>
<organism evidence="2 3">
    <name type="scientific">Motilibacter peucedani</name>
    <dbReference type="NCBI Taxonomy" id="598650"/>
    <lineage>
        <taxon>Bacteria</taxon>
        <taxon>Bacillati</taxon>
        <taxon>Actinomycetota</taxon>
        <taxon>Actinomycetes</taxon>
        <taxon>Motilibacterales</taxon>
        <taxon>Motilibacteraceae</taxon>
        <taxon>Motilibacter</taxon>
    </lineage>
</organism>
<dbReference type="EMBL" id="RBWV01000011">
    <property type="protein sequence ID" value="RKS75718.1"/>
    <property type="molecule type" value="Genomic_DNA"/>
</dbReference>
<reference evidence="2 3" key="1">
    <citation type="submission" date="2018-10" db="EMBL/GenBank/DDBJ databases">
        <title>Genomic Encyclopedia of Archaeal and Bacterial Type Strains, Phase II (KMG-II): from individual species to whole genera.</title>
        <authorList>
            <person name="Goeker M."/>
        </authorList>
    </citation>
    <scope>NUCLEOTIDE SEQUENCE [LARGE SCALE GENOMIC DNA]</scope>
    <source>
        <strain evidence="2 3">RP-AC37</strain>
    </source>
</reference>
<sequence length="277" mass="30218">MSQRTIVITGASDGIGAAAARTLASRGEHVVLVGRSPEKTAALGAELGAPFHVADYADLAQVRRLARELTDAYPRIDVLANNAGGIMAGRTMTVDGFEKTFQVNHLAGFLLTHLLLPTLVESRATVVQTSSRAASAFSRFDIDDLQNSRSYSPQRAYGNGKLENVLFTRELHRRYAQHGLSTAAFHPGVVGTNFGSESTLLMRAVYHTPLVKRLFTRTPDQGAAPLLWLLDSTPGKDWQSGEYYERYAVARTAPAAYDDELARRLWDESERLVGAAV</sequence>
<dbReference type="Gene3D" id="3.40.50.720">
    <property type="entry name" value="NAD(P)-binding Rossmann-like Domain"/>
    <property type="match status" value="1"/>
</dbReference>
<proteinExistence type="predicted"/>
<dbReference type="Proteomes" id="UP000281955">
    <property type="component" value="Unassembled WGS sequence"/>
</dbReference>
<dbReference type="Pfam" id="PF00106">
    <property type="entry name" value="adh_short"/>
    <property type="match status" value="1"/>
</dbReference>
<gene>
    <name evidence="2" type="ORF">CLV35_2195</name>
</gene>